<evidence type="ECO:0000259" key="4">
    <source>
        <dbReference type="PROSITE" id="PS51898"/>
    </source>
</evidence>
<name>A0ABS6AYG7_9NOCA</name>
<keyword evidence="1" id="KW-0238">DNA-binding</keyword>
<dbReference type="Gene3D" id="1.10.443.10">
    <property type="entry name" value="Intergrase catalytic core"/>
    <property type="match status" value="1"/>
</dbReference>
<dbReference type="Proteomes" id="UP000733379">
    <property type="component" value="Unassembled WGS sequence"/>
</dbReference>
<comment type="caution">
    <text evidence="5">The sequence shown here is derived from an EMBL/GenBank/DDBJ whole genome shotgun (WGS) entry which is preliminary data.</text>
</comment>
<feature type="domain" description="Tyr recombinase" evidence="4">
    <location>
        <begin position="205"/>
        <end position="413"/>
    </location>
</feature>
<evidence type="ECO:0000256" key="1">
    <source>
        <dbReference type="ARBA" id="ARBA00023125"/>
    </source>
</evidence>
<dbReference type="RefSeq" id="WP_215918017.1">
    <property type="nucleotide sequence ID" value="NZ_JAHKNI010000005.1"/>
</dbReference>
<protein>
    <submittedName>
        <fullName evidence="5">Tyrosine-type recombinase/integrase</fullName>
    </submittedName>
</protein>
<dbReference type="Pfam" id="PF00589">
    <property type="entry name" value="Phage_integrase"/>
    <property type="match status" value="1"/>
</dbReference>
<dbReference type="Gene3D" id="1.10.150.130">
    <property type="match status" value="1"/>
</dbReference>
<evidence type="ECO:0000256" key="3">
    <source>
        <dbReference type="SAM" id="MobiDB-lite"/>
    </source>
</evidence>
<dbReference type="EMBL" id="JAHKNI010000005">
    <property type="protein sequence ID" value="MBU3063096.1"/>
    <property type="molecule type" value="Genomic_DNA"/>
</dbReference>
<dbReference type="PROSITE" id="PS51898">
    <property type="entry name" value="TYR_RECOMBINASE"/>
    <property type="match status" value="1"/>
</dbReference>
<evidence type="ECO:0000313" key="5">
    <source>
        <dbReference type="EMBL" id="MBU3063096.1"/>
    </source>
</evidence>
<reference evidence="5 6" key="1">
    <citation type="submission" date="2021-06" db="EMBL/GenBank/DDBJ databases">
        <title>Actinomycetes sequencing.</title>
        <authorList>
            <person name="Shan Q."/>
        </authorList>
    </citation>
    <scope>NUCLEOTIDE SEQUENCE [LARGE SCALE GENOMIC DNA]</scope>
    <source>
        <strain evidence="5 6">NEAU-G5</strain>
    </source>
</reference>
<keyword evidence="2" id="KW-0233">DNA recombination</keyword>
<accession>A0ABS6AYG7</accession>
<gene>
    <name evidence="5" type="ORF">KO481_16370</name>
</gene>
<keyword evidence="6" id="KW-1185">Reference proteome</keyword>
<feature type="region of interest" description="Disordered" evidence="3">
    <location>
        <begin position="1"/>
        <end position="25"/>
    </location>
</feature>
<evidence type="ECO:0000313" key="6">
    <source>
        <dbReference type="Proteomes" id="UP000733379"/>
    </source>
</evidence>
<sequence length="455" mass="52243">MSQDKLVPGAPPDQDKINPTKGPDGIWRLTRVRHRALNGDYPRSSGKGRTRKECLDDFWHNFDKNNTKGSNRRRLSQRRRFALTDKMIDVFDYWLKLQSARVAKGEIVQRTYNNYHRGIKPAPKNARNRKPNAYKLEKEFGGLTIGEACNRLDIVDYLDEVFEVAPNTAMLHHVILKNVWKMLMTSAPIEVNPMQGIPQPKPGGYEPRALVGAEPTGVLNAITRWLEYGYSPSEYLPCYFLLLLGTGMRPSEAIAVRWRDVLDLDEERAIIHVCGTIVAEPFHRQNKRKRGPHYYVVAPRWLTTILRAWREFDQPASDEQAIFLPPYGNGDWLHPSTVQAALETLRTFRDNEYEWFIWTNLRDTVATVVAVVTGDDDKASAQLGHTSALRRTIAQRHYIDPKGRPIEPVDNADALETLALDWTPTAYRKHRIWIDRRRNKGRTAKVGTKLEKNAS</sequence>
<dbReference type="InterPro" id="IPR002104">
    <property type="entry name" value="Integrase_catalytic"/>
</dbReference>
<dbReference type="InterPro" id="IPR011010">
    <property type="entry name" value="DNA_brk_join_enz"/>
</dbReference>
<proteinExistence type="predicted"/>
<organism evidence="5 6">
    <name type="scientific">Nocardia albiluteola</name>
    <dbReference type="NCBI Taxonomy" id="2842303"/>
    <lineage>
        <taxon>Bacteria</taxon>
        <taxon>Bacillati</taxon>
        <taxon>Actinomycetota</taxon>
        <taxon>Actinomycetes</taxon>
        <taxon>Mycobacteriales</taxon>
        <taxon>Nocardiaceae</taxon>
        <taxon>Nocardia</taxon>
    </lineage>
</organism>
<dbReference type="SUPFAM" id="SSF56349">
    <property type="entry name" value="DNA breaking-rejoining enzymes"/>
    <property type="match status" value="1"/>
</dbReference>
<evidence type="ECO:0000256" key="2">
    <source>
        <dbReference type="ARBA" id="ARBA00023172"/>
    </source>
</evidence>
<dbReference type="InterPro" id="IPR013762">
    <property type="entry name" value="Integrase-like_cat_sf"/>
</dbReference>
<dbReference type="InterPro" id="IPR010998">
    <property type="entry name" value="Integrase_recombinase_N"/>
</dbReference>